<keyword evidence="1" id="KW-0175">Coiled coil</keyword>
<organism evidence="3">
    <name type="scientific">Chromera velia CCMP2878</name>
    <dbReference type="NCBI Taxonomy" id="1169474"/>
    <lineage>
        <taxon>Eukaryota</taxon>
        <taxon>Sar</taxon>
        <taxon>Alveolata</taxon>
        <taxon>Colpodellida</taxon>
        <taxon>Chromeraceae</taxon>
        <taxon>Chromera</taxon>
    </lineage>
</organism>
<feature type="compositionally biased region" description="Low complexity" evidence="2">
    <location>
        <begin position="170"/>
        <end position="182"/>
    </location>
</feature>
<protein>
    <submittedName>
        <fullName evidence="3">Uncharacterized protein</fullName>
    </submittedName>
</protein>
<feature type="compositionally biased region" description="Pro residues" evidence="2">
    <location>
        <begin position="216"/>
        <end position="231"/>
    </location>
</feature>
<feature type="compositionally biased region" description="Low complexity" evidence="2">
    <location>
        <begin position="660"/>
        <end position="681"/>
    </location>
</feature>
<feature type="compositionally biased region" description="Polar residues" evidence="2">
    <location>
        <begin position="131"/>
        <end position="140"/>
    </location>
</feature>
<reference evidence="3" key="1">
    <citation type="submission" date="2014-11" db="EMBL/GenBank/DDBJ databases">
        <authorList>
            <person name="Otto D Thomas"/>
            <person name="Naeem Raeece"/>
        </authorList>
    </citation>
    <scope>NUCLEOTIDE SEQUENCE</scope>
</reference>
<feature type="compositionally biased region" description="Low complexity" evidence="2">
    <location>
        <begin position="492"/>
        <end position="506"/>
    </location>
</feature>
<feature type="compositionally biased region" description="Gly residues" evidence="2">
    <location>
        <begin position="1155"/>
        <end position="1166"/>
    </location>
</feature>
<evidence type="ECO:0000256" key="2">
    <source>
        <dbReference type="SAM" id="MobiDB-lite"/>
    </source>
</evidence>
<feature type="compositionally biased region" description="Basic and acidic residues" evidence="2">
    <location>
        <begin position="814"/>
        <end position="834"/>
    </location>
</feature>
<gene>
    <name evidence="3" type="ORF">Cvel_10996</name>
</gene>
<feature type="compositionally biased region" description="Basic and acidic residues" evidence="2">
    <location>
        <begin position="431"/>
        <end position="441"/>
    </location>
</feature>
<feature type="compositionally biased region" description="Low complexity" evidence="2">
    <location>
        <begin position="52"/>
        <end position="72"/>
    </location>
</feature>
<proteinExistence type="predicted"/>
<accession>A0A0G4I523</accession>
<feature type="region of interest" description="Disordered" evidence="2">
    <location>
        <begin position="554"/>
        <end position="740"/>
    </location>
</feature>
<feature type="region of interest" description="Disordered" evidence="2">
    <location>
        <begin position="763"/>
        <end position="851"/>
    </location>
</feature>
<feature type="compositionally biased region" description="Low complexity" evidence="2">
    <location>
        <begin position="353"/>
        <end position="364"/>
    </location>
</feature>
<feature type="compositionally biased region" description="Low complexity" evidence="2">
    <location>
        <begin position="554"/>
        <end position="578"/>
    </location>
</feature>
<feature type="region of interest" description="Disordered" evidence="2">
    <location>
        <begin position="27"/>
        <end position="536"/>
    </location>
</feature>
<feature type="compositionally biased region" description="Polar residues" evidence="2">
    <location>
        <begin position="242"/>
        <end position="261"/>
    </location>
</feature>
<feature type="compositionally biased region" description="Polar residues" evidence="2">
    <location>
        <begin position="708"/>
        <end position="720"/>
    </location>
</feature>
<feature type="coiled-coil region" evidence="1">
    <location>
        <begin position="937"/>
        <end position="1036"/>
    </location>
</feature>
<name>A0A0G4I523_9ALVE</name>
<evidence type="ECO:0000313" key="3">
    <source>
        <dbReference type="EMBL" id="CEM51982.1"/>
    </source>
</evidence>
<sequence length="1483" mass="152784">MASNKSDGGSSSDSSFDVANLDELLKDTEPLKTASSPSMIESLHAEPRRPSAGAAPQQTAAAVPVAAAAGGPRTPTESHTQGTAPPRQKQTEPQHNHQTPSVEQRRDSKVGAPLASPSQPNPAPPQREAQGLTSSDNTLQAKGDRRSGVASPAPTNSPRLTNTTQLQHNPPSSAPGAPSAPAEMLPQQQTNQGDAHVRPAEENVSRRPSLKAEQAKPPPHTPADAPSPSPPYDKTIEDDKSLQNGHSTYTAAAVNQTQGETPQDLPTAGDPELHLTGQSRRNSGVSSSARKVGAAPPAGQAAPPVSRIRPSFSGNNLEGGGENRLLSSGIATGGGGLLHVGGGSRGGVGGVRSGSSASLPLPLSEGVSASPPSAEVLRLRGGPSSSGGAGGQVRVLSAPSIVPTILLPAGPNRTPQGEGEGGGVSVSPDETAGKEKDEQGRLEGGQPGGMADVPGKTAEFGAPQKEVSPETQSDLPGPSSAHPNVHAPDGVPLTLSSLSSAGPSSGEQPAKAIIGITPAPPPQSRDGVPLQSAQEFGVQGAAGDGVTVVMSLTSSASASASGVTSGLSSSSSGGNVASEDTQGGGRTARDLALLTPGGMSSAHTHTHGGTVTPSMAGGPLRTTTAVRPVGGGGGVKVIRPASAAAPSGGGTGAVHPHPPVMSSVSSSSSATDSSSSSSSAMRVRRSENSSSVSSSRPQQTAVRVISGGSDSLEATSSGGSTERPVCPVTNGPKDSAQQQSADAMLNAELLSAPPVAAASGGARSWVSASNDRAPLPAEGKGKEKETTTEICSGHQAEGEAKKGRRRSSGGGGRGLHESSKKQEEENQNEKKVGGEEEGGGETRAVVETEKDEQNMILGDLRGLFLDIAEELRKGVGPSAEGQEGAQGTRGGGVGAAHPIRMVRSMALALSVFSGRLQAAQEQIAHLSVERGERERIARALERQKEANRLRVAAAERRAIEAEAAARRGERYREAFMQCAVLEEEKRSILEETERLQTENKTLKTALEESQREVSALSETRVKLENEQATSEALRTQQKRLVGELTLRKTETARLCRDLAVARKETSALRALTDTLAGSSSSFLNPRGIPWRGTEEIRQRQQRAWRGESGMGRAQRPIVGVVRGRPFRSLSPTLERSPLPTGPFREGARSPPGRGPFQGGGTGGDGIPPGAVALHLENEELLPVGEMTRADPPQQAAALRLSVHDLLAALRLKEIELNAAKLKTAALQATLAQWRGLVTRGQTGGAGPQMLLATQAPPSHDALSPRPPLSPAGALPPAPARSASVSPHRFEKERGEKRAVSPIRSLLSNPSRGFLNRQSPHSQQQRGREMERESVSPSAVEASPDCLSVTPSPLHADGRLSNGIAFSPPPFSRPGGFANPPPSAERTRQTGSTTRSPPGRYGRSAIGSPSIGALSQAPMGECLDTNALDQSGLSVGSLFPEGEDSRGVRGKTAEELFIGKSAKVGEAARKKRLLESLKVRVGLP</sequence>
<feature type="compositionally biased region" description="Pro residues" evidence="2">
    <location>
        <begin position="1264"/>
        <end position="1278"/>
    </location>
</feature>
<feature type="region of interest" description="Disordered" evidence="2">
    <location>
        <begin position="1244"/>
        <end position="1426"/>
    </location>
</feature>
<feature type="compositionally biased region" description="Polar residues" evidence="2">
    <location>
        <begin position="153"/>
        <end position="169"/>
    </location>
</feature>
<dbReference type="EMBL" id="CDMZ01005112">
    <property type="protein sequence ID" value="CEM51982.1"/>
    <property type="molecule type" value="Genomic_DNA"/>
</dbReference>
<feature type="region of interest" description="Disordered" evidence="2">
    <location>
        <begin position="1128"/>
        <end position="1168"/>
    </location>
</feature>
<feature type="compositionally biased region" description="Polar residues" evidence="2">
    <location>
        <begin position="276"/>
        <end position="289"/>
    </location>
</feature>
<dbReference type="VEuPathDB" id="CryptoDB:Cvel_10996"/>
<feature type="compositionally biased region" description="Basic and acidic residues" evidence="2">
    <location>
        <begin position="1287"/>
        <end position="1298"/>
    </location>
</feature>
<feature type="compositionally biased region" description="Low complexity" evidence="2">
    <location>
        <begin position="293"/>
        <end position="304"/>
    </location>
</feature>
<feature type="compositionally biased region" description="Basic and acidic residues" evidence="2">
    <location>
        <begin position="195"/>
        <end position="205"/>
    </location>
</feature>
<feature type="compositionally biased region" description="Gly residues" evidence="2">
    <location>
        <begin position="331"/>
        <end position="352"/>
    </location>
</feature>
<evidence type="ECO:0000256" key="1">
    <source>
        <dbReference type="SAM" id="Coils"/>
    </source>
</evidence>
<feature type="compositionally biased region" description="Polar residues" evidence="2">
    <location>
        <begin position="1305"/>
        <end position="1324"/>
    </location>
</feature>
<feature type="compositionally biased region" description="Polar residues" evidence="2">
    <location>
        <begin position="601"/>
        <end position="613"/>
    </location>
</feature>